<keyword evidence="2 8" id="KW-0812">Transmembrane</keyword>
<evidence type="ECO:0000256" key="5">
    <source>
        <dbReference type="ARBA" id="ARBA00023136"/>
    </source>
</evidence>
<evidence type="ECO:0000256" key="2">
    <source>
        <dbReference type="ARBA" id="ARBA00022692"/>
    </source>
</evidence>
<evidence type="ECO:0000256" key="3">
    <source>
        <dbReference type="ARBA" id="ARBA00022989"/>
    </source>
</evidence>
<dbReference type="Pfam" id="PF00001">
    <property type="entry name" value="7tm_1"/>
    <property type="match status" value="1"/>
</dbReference>
<dbReference type="Gene3D" id="1.20.1070.10">
    <property type="entry name" value="Rhodopsin 7-helix transmembrane proteins"/>
    <property type="match status" value="1"/>
</dbReference>
<dbReference type="PROSITE" id="PS50262">
    <property type="entry name" value="G_PROTEIN_RECEP_F1_2"/>
    <property type="match status" value="1"/>
</dbReference>
<name>A0ABN7S2M5_OIKDI</name>
<evidence type="ECO:0000256" key="8">
    <source>
        <dbReference type="SAM" id="Phobius"/>
    </source>
</evidence>
<gene>
    <name evidence="10" type="ORF">OKIOD_LOCUS3255</name>
</gene>
<evidence type="ECO:0000313" key="11">
    <source>
        <dbReference type="Proteomes" id="UP001158576"/>
    </source>
</evidence>
<reference evidence="10 11" key="1">
    <citation type="submission" date="2021-04" db="EMBL/GenBank/DDBJ databases">
        <authorList>
            <person name="Bliznina A."/>
        </authorList>
    </citation>
    <scope>NUCLEOTIDE SEQUENCE [LARGE SCALE GENOMIC DNA]</scope>
</reference>
<dbReference type="EMBL" id="OU015568">
    <property type="protein sequence ID" value="CAG5087998.1"/>
    <property type="molecule type" value="Genomic_DNA"/>
</dbReference>
<organism evidence="10 11">
    <name type="scientific">Oikopleura dioica</name>
    <name type="common">Tunicate</name>
    <dbReference type="NCBI Taxonomy" id="34765"/>
    <lineage>
        <taxon>Eukaryota</taxon>
        <taxon>Metazoa</taxon>
        <taxon>Chordata</taxon>
        <taxon>Tunicata</taxon>
        <taxon>Appendicularia</taxon>
        <taxon>Copelata</taxon>
        <taxon>Oikopleuridae</taxon>
        <taxon>Oikopleura</taxon>
    </lineage>
</organism>
<keyword evidence="11" id="KW-1185">Reference proteome</keyword>
<keyword evidence="7" id="KW-0807">Transducer</keyword>
<evidence type="ECO:0000256" key="4">
    <source>
        <dbReference type="ARBA" id="ARBA00023040"/>
    </source>
</evidence>
<dbReference type="SUPFAM" id="SSF81321">
    <property type="entry name" value="Family A G protein-coupled receptor-like"/>
    <property type="match status" value="1"/>
</dbReference>
<evidence type="ECO:0000256" key="6">
    <source>
        <dbReference type="ARBA" id="ARBA00023170"/>
    </source>
</evidence>
<keyword evidence="5 8" id="KW-0472">Membrane</keyword>
<feature type="transmembrane region" description="Helical" evidence="8">
    <location>
        <begin position="95"/>
        <end position="122"/>
    </location>
</feature>
<keyword evidence="6" id="KW-0675">Receptor</keyword>
<evidence type="ECO:0000256" key="7">
    <source>
        <dbReference type="ARBA" id="ARBA00023224"/>
    </source>
</evidence>
<keyword evidence="3 8" id="KW-1133">Transmembrane helix</keyword>
<feature type="transmembrane region" description="Helical" evidence="8">
    <location>
        <begin position="143"/>
        <end position="164"/>
    </location>
</feature>
<evidence type="ECO:0000259" key="9">
    <source>
        <dbReference type="PROSITE" id="PS50262"/>
    </source>
</evidence>
<dbReference type="PANTHER" id="PTHR24240">
    <property type="entry name" value="OPSIN"/>
    <property type="match status" value="1"/>
</dbReference>
<sequence>MKESLINMNATMNETLAPANDSNYIDSKAKRNYENDVVATIATVLESIVNTTTNNNITETTEAWVTTAEMTTELVVTTMPPPPAEPPCQQYCRGAYASISFIFLVVFMLSLFLNCMLLAVIGKYDGLKNPIRMLSLNLASCDLVATALGVFMTMISNAMGYFYFGMNACKIEGFITFFCGSTRLLSLLLMLVERYLVICNPLAGANFDIKQSMISSGCCWIWSGIWCMLPLVGWNQYALEGIGTSCAPNWYSGGNGAKFTICFLIIVYITPLIVMIYLFGTTLSFIRVQSPSERSCPTRDHDILLWKMTVAMVAAWLIGWMPYVCYILSIMISKTAVDDDVYSSRYAFVAFPSVIARISLICNPIIQFCMAKNSKMTNKVTPIESEPANEEGEKQGA</sequence>
<feature type="transmembrane region" description="Helical" evidence="8">
    <location>
        <begin position="219"/>
        <end position="237"/>
    </location>
</feature>
<dbReference type="InterPro" id="IPR000276">
    <property type="entry name" value="GPCR_Rhodpsn"/>
</dbReference>
<dbReference type="InterPro" id="IPR050125">
    <property type="entry name" value="GPCR_opsins"/>
</dbReference>
<comment type="subcellular location">
    <subcellularLocation>
        <location evidence="1">Membrane</location>
        <topology evidence="1">Multi-pass membrane protein</topology>
    </subcellularLocation>
</comment>
<feature type="transmembrane region" description="Helical" evidence="8">
    <location>
        <begin position="257"/>
        <end position="283"/>
    </location>
</feature>
<protein>
    <submittedName>
        <fullName evidence="10">Oidioi.mRNA.OKI2018_I69.PAR.g11697.t1.cds</fullName>
    </submittedName>
</protein>
<dbReference type="PRINTS" id="PR00237">
    <property type="entry name" value="GPCRRHODOPSN"/>
</dbReference>
<feature type="domain" description="G-protein coupled receptors family 1 profile" evidence="9">
    <location>
        <begin position="113"/>
        <end position="367"/>
    </location>
</feature>
<feature type="transmembrane region" description="Helical" evidence="8">
    <location>
        <begin position="304"/>
        <end position="332"/>
    </location>
</feature>
<dbReference type="Proteomes" id="UP001158576">
    <property type="component" value="Chromosome PAR"/>
</dbReference>
<keyword evidence="4" id="KW-0297">G-protein coupled receptor</keyword>
<feature type="transmembrane region" description="Helical" evidence="8">
    <location>
        <begin position="344"/>
        <end position="366"/>
    </location>
</feature>
<proteinExistence type="predicted"/>
<accession>A0ABN7S2M5</accession>
<dbReference type="InterPro" id="IPR017452">
    <property type="entry name" value="GPCR_Rhodpsn_7TM"/>
</dbReference>
<evidence type="ECO:0000256" key="1">
    <source>
        <dbReference type="ARBA" id="ARBA00004141"/>
    </source>
</evidence>
<evidence type="ECO:0000313" key="10">
    <source>
        <dbReference type="EMBL" id="CAG5087998.1"/>
    </source>
</evidence>